<evidence type="ECO:0000313" key="7">
    <source>
        <dbReference type="EMBL" id="CAJ0567926.1"/>
    </source>
</evidence>
<name>A0AA36FZN6_9BILA</name>
<evidence type="ECO:0000313" key="6">
    <source>
        <dbReference type="EMBL" id="CAJ0566348.1"/>
    </source>
</evidence>
<proteinExistence type="inferred from homology"/>
<organism evidence="7 9">
    <name type="scientific">Mesorhabditis spiculigera</name>
    <dbReference type="NCBI Taxonomy" id="96644"/>
    <lineage>
        <taxon>Eukaryota</taxon>
        <taxon>Metazoa</taxon>
        <taxon>Ecdysozoa</taxon>
        <taxon>Nematoda</taxon>
        <taxon>Chromadorea</taxon>
        <taxon>Rhabditida</taxon>
        <taxon>Rhabditina</taxon>
        <taxon>Rhabditomorpha</taxon>
        <taxon>Rhabditoidea</taxon>
        <taxon>Rhabditidae</taxon>
        <taxon>Mesorhabditinae</taxon>
        <taxon>Mesorhabditis</taxon>
    </lineage>
</organism>
<reference evidence="7" key="1">
    <citation type="submission" date="2023-06" db="EMBL/GenBank/DDBJ databases">
        <authorList>
            <person name="Delattre M."/>
        </authorList>
    </citation>
    <scope>NUCLEOTIDE SEQUENCE</scope>
    <source>
        <strain evidence="7">AF72</strain>
    </source>
</reference>
<evidence type="ECO:0000313" key="8">
    <source>
        <dbReference type="EMBL" id="CAJ0586501.1"/>
    </source>
</evidence>
<dbReference type="GO" id="GO:0006914">
    <property type="term" value="P:autophagy"/>
    <property type="evidence" value="ECO:0007669"/>
    <property type="project" value="UniProtKB-KW"/>
</dbReference>
<evidence type="ECO:0000256" key="1">
    <source>
        <dbReference type="ARBA" id="ARBA00022574"/>
    </source>
</evidence>
<feature type="non-terminal residue" evidence="7">
    <location>
        <position position="400"/>
    </location>
</feature>
<feature type="compositionally biased region" description="Polar residues" evidence="5">
    <location>
        <begin position="354"/>
        <end position="373"/>
    </location>
</feature>
<keyword evidence="2" id="KW-0677">Repeat</keyword>
<evidence type="ECO:0000313" key="9">
    <source>
        <dbReference type="Proteomes" id="UP001177023"/>
    </source>
</evidence>
<protein>
    <recommendedName>
        <fullName evidence="10">WD repeat domain phosphoinositide-interacting protein 2</fullName>
    </recommendedName>
</protein>
<comment type="similarity">
    <text evidence="4">Belongs to the WD repeat PROPPIN family.</text>
</comment>
<dbReference type="Proteomes" id="UP001177023">
    <property type="component" value="Unassembled WGS sequence"/>
</dbReference>
<dbReference type="InterPro" id="IPR036322">
    <property type="entry name" value="WD40_repeat_dom_sf"/>
</dbReference>
<evidence type="ECO:0000256" key="3">
    <source>
        <dbReference type="ARBA" id="ARBA00023006"/>
    </source>
</evidence>
<dbReference type="InterPro" id="IPR048720">
    <property type="entry name" value="PROPPIN"/>
</dbReference>
<keyword evidence="3" id="KW-0072">Autophagy</keyword>
<gene>
    <name evidence="8" type="ORF">MSPICULIGERA_LOCUS24505</name>
    <name evidence="6" type="ORF">MSPICULIGERA_LOCUS4956</name>
    <name evidence="7" type="ORF">MSPICULIGERA_LOCUS6459</name>
</gene>
<sequence length="400" mass="43666">MGADEIADLASVTFNQDGKSLAVGHASGYMLYSMQDCAESSALQCDPHVEPKLSDAIIVERLFNSSLVVIVSRLQPRVMYVYHSQSKNMICDYKYGNTVLAVKLNRERVVVCLEDALYIYNLKDMKMMHSICDTPPNKHGLIDLSANDQNCYLAYPGNHNNGTVYIFDAKNLTSVNTFTAHNSPLASMRFSADGQKLATAGAKGTVIRVFSLPKGDKLFEFQRGISRNATIYSMCFSADSNFLCTSSNTETVHVFKLEPPANKDSSPNQSSNGGWIEYFQSSLHLPQMNDLTLRERSFASAHLPSPGSRNVAAMPTINGMPHLLVATTEGFLYCYRIEHDGGECHLVRQHRIGPQNNGSGKQGSPSGSAGSNRSGRHADGADPPNPNDIADFPPMTHSSG</sequence>
<feature type="region of interest" description="Disordered" evidence="5">
    <location>
        <begin position="351"/>
        <end position="400"/>
    </location>
</feature>
<dbReference type="SUPFAM" id="SSF50978">
    <property type="entry name" value="WD40 repeat-like"/>
    <property type="match status" value="1"/>
</dbReference>
<dbReference type="InterPro" id="IPR001680">
    <property type="entry name" value="WD40_rpt"/>
</dbReference>
<dbReference type="EMBL" id="CATQJA010002708">
    <property type="protein sequence ID" value="CAJ0586501.1"/>
    <property type="molecule type" value="Genomic_DNA"/>
</dbReference>
<keyword evidence="1" id="KW-0853">WD repeat</keyword>
<evidence type="ECO:0000256" key="2">
    <source>
        <dbReference type="ARBA" id="ARBA00022737"/>
    </source>
</evidence>
<keyword evidence="9" id="KW-1185">Reference proteome</keyword>
<dbReference type="GO" id="GO:0005737">
    <property type="term" value="C:cytoplasm"/>
    <property type="evidence" value="ECO:0007669"/>
    <property type="project" value="UniProtKB-ARBA"/>
</dbReference>
<dbReference type="Pfam" id="PF21032">
    <property type="entry name" value="PROPPIN"/>
    <property type="match status" value="1"/>
</dbReference>
<comment type="caution">
    <text evidence="7">The sequence shown here is derived from an EMBL/GenBank/DDBJ whole genome shotgun (WGS) entry which is preliminary data.</text>
</comment>
<evidence type="ECO:0008006" key="10">
    <source>
        <dbReference type="Google" id="ProtNLM"/>
    </source>
</evidence>
<dbReference type="EMBL" id="CATQJA010001603">
    <property type="protein sequence ID" value="CAJ0567926.1"/>
    <property type="molecule type" value="Genomic_DNA"/>
</dbReference>
<dbReference type="PANTHER" id="PTHR11227">
    <property type="entry name" value="WD-REPEAT PROTEIN INTERACTING WITH PHOSPHOINOSIDES WIPI -RELATED"/>
    <property type="match status" value="1"/>
</dbReference>
<dbReference type="InterPro" id="IPR015943">
    <property type="entry name" value="WD40/YVTN_repeat-like_dom_sf"/>
</dbReference>
<dbReference type="AlphaFoldDB" id="A0AA36FZN6"/>
<dbReference type="Gene3D" id="2.130.10.10">
    <property type="entry name" value="YVTN repeat-like/Quinoprotein amine dehydrogenase"/>
    <property type="match status" value="1"/>
</dbReference>
<accession>A0AA36FZN6</accession>
<dbReference type="EMBL" id="CATQJA010001222">
    <property type="protein sequence ID" value="CAJ0566348.1"/>
    <property type="molecule type" value="Genomic_DNA"/>
</dbReference>
<dbReference type="SMART" id="SM00320">
    <property type="entry name" value="WD40"/>
    <property type="match status" value="2"/>
</dbReference>
<evidence type="ECO:0000256" key="5">
    <source>
        <dbReference type="SAM" id="MobiDB-lite"/>
    </source>
</evidence>
<evidence type="ECO:0000256" key="4">
    <source>
        <dbReference type="ARBA" id="ARBA00025740"/>
    </source>
</evidence>